<keyword evidence="2" id="KW-1185">Reference proteome</keyword>
<proteinExistence type="predicted"/>
<dbReference type="Proteomes" id="UP001056120">
    <property type="component" value="Linkage Group LG17"/>
</dbReference>
<accession>A0ACB9ESC2</accession>
<gene>
    <name evidence="1" type="ORF">L1987_52171</name>
</gene>
<dbReference type="EMBL" id="CM042034">
    <property type="protein sequence ID" value="KAI3761749.1"/>
    <property type="molecule type" value="Genomic_DNA"/>
</dbReference>
<evidence type="ECO:0000313" key="2">
    <source>
        <dbReference type="Proteomes" id="UP001056120"/>
    </source>
</evidence>
<evidence type="ECO:0000313" key="1">
    <source>
        <dbReference type="EMBL" id="KAI3761749.1"/>
    </source>
</evidence>
<protein>
    <submittedName>
        <fullName evidence="1">Uncharacterized protein</fullName>
    </submittedName>
</protein>
<comment type="caution">
    <text evidence="1">The sequence shown here is derived from an EMBL/GenBank/DDBJ whole genome shotgun (WGS) entry which is preliminary data.</text>
</comment>
<reference evidence="2" key="1">
    <citation type="journal article" date="2022" name="Mol. Ecol. Resour.">
        <title>The genomes of chicory, endive, great burdock and yacon provide insights into Asteraceae palaeo-polyploidization history and plant inulin production.</title>
        <authorList>
            <person name="Fan W."/>
            <person name="Wang S."/>
            <person name="Wang H."/>
            <person name="Wang A."/>
            <person name="Jiang F."/>
            <person name="Liu H."/>
            <person name="Zhao H."/>
            <person name="Xu D."/>
            <person name="Zhang Y."/>
        </authorList>
    </citation>
    <scope>NUCLEOTIDE SEQUENCE [LARGE SCALE GENOMIC DNA]</scope>
    <source>
        <strain evidence="2">cv. Yunnan</strain>
    </source>
</reference>
<name>A0ACB9ESC2_9ASTR</name>
<reference evidence="1 2" key="2">
    <citation type="journal article" date="2022" name="Mol. Ecol. Resour.">
        <title>The genomes of chicory, endive, great burdock and yacon provide insights into Asteraceae paleo-polyploidization history and plant inulin production.</title>
        <authorList>
            <person name="Fan W."/>
            <person name="Wang S."/>
            <person name="Wang H."/>
            <person name="Wang A."/>
            <person name="Jiang F."/>
            <person name="Liu H."/>
            <person name="Zhao H."/>
            <person name="Xu D."/>
            <person name="Zhang Y."/>
        </authorList>
    </citation>
    <scope>NUCLEOTIDE SEQUENCE [LARGE SCALE GENOMIC DNA]</scope>
    <source>
        <strain evidence="2">cv. Yunnan</strain>
        <tissue evidence="1">Leaves</tissue>
    </source>
</reference>
<sequence length="214" mass="25058">MESKHEIMPRSHSTGHSVVENIERYTLRLPNGPHVVFPMESSEKMTFRSVSVGSTRGFDYVRYERSNPERPRDEGCRWGCELVSEPKAQPGNEYSKSEIEEYPIKVDGGQENYCIQTEFLARKKKRSIRETRQSGNRSHAPKYWRTRHEPKAQSGNDYSKSEIEEYPIKVDGGQENYCIQTEFLARKKKRSIRETRQSGNRSHAPKYWRTRHGT</sequence>
<organism evidence="1 2">
    <name type="scientific">Smallanthus sonchifolius</name>
    <dbReference type="NCBI Taxonomy" id="185202"/>
    <lineage>
        <taxon>Eukaryota</taxon>
        <taxon>Viridiplantae</taxon>
        <taxon>Streptophyta</taxon>
        <taxon>Embryophyta</taxon>
        <taxon>Tracheophyta</taxon>
        <taxon>Spermatophyta</taxon>
        <taxon>Magnoliopsida</taxon>
        <taxon>eudicotyledons</taxon>
        <taxon>Gunneridae</taxon>
        <taxon>Pentapetalae</taxon>
        <taxon>asterids</taxon>
        <taxon>campanulids</taxon>
        <taxon>Asterales</taxon>
        <taxon>Asteraceae</taxon>
        <taxon>Asteroideae</taxon>
        <taxon>Heliantheae alliance</taxon>
        <taxon>Millerieae</taxon>
        <taxon>Smallanthus</taxon>
    </lineage>
</organism>